<dbReference type="RefSeq" id="WP_185062245.1">
    <property type="nucleotide sequence ID" value="NZ_BAABJP010000030.1"/>
</dbReference>
<gene>
    <name evidence="3" type="ORF">GCM10023321_51250</name>
</gene>
<evidence type="ECO:0000256" key="1">
    <source>
        <dbReference type="ARBA" id="ARBA00022801"/>
    </source>
</evidence>
<evidence type="ECO:0000313" key="3">
    <source>
        <dbReference type="EMBL" id="GAA5163799.1"/>
    </source>
</evidence>
<dbReference type="PANTHER" id="PTHR43540:SF6">
    <property type="entry name" value="ISOCHORISMATASE-LIKE DOMAIN-CONTAINING PROTEIN"/>
    <property type="match status" value="1"/>
</dbReference>
<dbReference type="Gene3D" id="3.40.50.850">
    <property type="entry name" value="Isochorismatase-like"/>
    <property type="match status" value="1"/>
</dbReference>
<evidence type="ECO:0000259" key="2">
    <source>
        <dbReference type="Pfam" id="PF00857"/>
    </source>
</evidence>
<dbReference type="InterPro" id="IPR050272">
    <property type="entry name" value="Isochorismatase-like_hydrls"/>
</dbReference>
<reference evidence="4" key="1">
    <citation type="journal article" date="2019" name="Int. J. Syst. Evol. Microbiol.">
        <title>The Global Catalogue of Microorganisms (GCM) 10K type strain sequencing project: providing services to taxonomists for standard genome sequencing and annotation.</title>
        <authorList>
            <consortium name="The Broad Institute Genomics Platform"/>
            <consortium name="The Broad Institute Genome Sequencing Center for Infectious Disease"/>
            <person name="Wu L."/>
            <person name="Ma J."/>
        </authorList>
    </citation>
    <scope>NUCLEOTIDE SEQUENCE [LARGE SCALE GENOMIC DNA]</scope>
    <source>
        <strain evidence="4">JCM 18303</strain>
    </source>
</reference>
<dbReference type="InterPro" id="IPR000868">
    <property type="entry name" value="Isochorismatase-like_dom"/>
</dbReference>
<evidence type="ECO:0000313" key="4">
    <source>
        <dbReference type="Proteomes" id="UP001428817"/>
    </source>
</evidence>
<proteinExistence type="predicted"/>
<dbReference type="CDD" id="cd00431">
    <property type="entry name" value="cysteine_hydrolases"/>
    <property type="match status" value="1"/>
</dbReference>
<accession>A0ABP9QLP9</accession>
<name>A0ABP9QLP9_9PSEU</name>
<dbReference type="Pfam" id="PF00857">
    <property type="entry name" value="Isochorismatase"/>
    <property type="match status" value="1"/>
</dbReference>
<dbReference type="Proteomes" id="UP001428817">
    <property type="component" value="Unassembled WGS sequence"/>
</dbReference>
<dbReference type="EMBL" id="BAABJP010000030">
    <property type="protein sequence ID" value="GAA5163799.1"/>
    <property type="molecule type" value="Genomic_DNA"/>
</dbReference>
<sequence length="216" mass="23146">MEHAYGLSIPRTVEEACDPRRMALIVYDMQVGVIGQIADGERIVSRVRGLVDAARLGGYRVFYLRHMGVPKAVAGVAALRMAMAWQRVDTVDQVRTAFLRDSPEFALVPELEPSPDEMVFDKISMSAFVGTPLDIVLRDCGLDTIAIAGVATEVGIDPTARHASDLGYLPILVTDACGAGHAEAADRALDALRFAGDSLFTDTDTLTGLLAKGGKK</sequence>
<dbReference type="SUPFAM" id="SSF52499">
    <property type="entry name" value="Isochorismatase-like hydrolases"/>
    <property type="match status" value="1"/>
</dbReference>
<keyword evidence="4" id="KW-1185">Reference proteome</keyword>
<feature type="domain" description="Isochorismatase-like" evidence="2">
    <location>
        <begin position="23"/>
        <end position="193"/>
    </location>
</feature>
<protein>
    <recommendedName>
        <fullName evidence="2">Isochorismatase-like domain-containing protein</fullName>
    </recommendedName>
</protein>
<dbReference type="InterPro" id="IPR036380">
    <property type="entry name" value="Isochorismatase-like_sf"/>
</dbReference>
<comment type="caution">
    <text evidence="3">The sequence shown here is derived from an EMBL/GenBank/DDBJ whole genome shotgun (WGS) entry which is preliminary data.</text>
</comment>
<keyword evidence="1" id="KW-0378">Hydrolase</keyword>
<organism evidence="3 4">
    <name type="scientific">Pseudonocardia eucalypti</name>
    <dbReference type="NCBI Taxonomy" id="648755"/>
    <lineage>
        <taxon>Bacteria</taxon>
        <taxon>Bacillati</taxon>
        <taxon>Actinomycetota</taxon>
        <taxon>Actinomycetes</taxon>
        <taxon>Pseudonocardiales</taxon>
        <taxon>Pseudonocardiaceae</taxon>
        <taxon>Pseudonocardia</taxon>
    </lineage>
</organism>
<dbReference type="PANTHER" id="PTHR43540">
    <property type="entry name" value="PEROXYUREIDOACRYLATE/UREIDOACRYLATE AMIDOHYDROLASE-RELATED"/>
    <property type="match status" value="1"/>
</dbReference>